<protein>
    <submittedName>
        <fullName evidence="2">HD domain-containing protein</fullName>
    </submittedName>
</protein>
<proteinExistence type="predicted"/>
<evidence type="ECO:0000313" key="2">
    <source>
        <dbReference type="EMBL" id="MBO0932568.1"/>
    </source>
</evidence>
<dbReference type="RefSeq" id="WP_207336533.1">
    <property type="nucleotide sequence ID" value="NZ_JAFMYU010000013.1"/>
</dbReference>
<name>A0A939GA32_9BACT</name>
<dbReference type="InterPro" id="IPR006674">
    <property type="entry name" value="HD_domain"/>
</dbReference>
<dbReference type="AlphaFoldDB" id="A0A939GA32"/>
<comment type="caution">
    <text evidence="2">The sequence shown here is derived from an EMBL/GenBank/DDBJ whole genome shotgun (WGS) entry which is preliminary data.</text>
</comment>
<dbReference type="Proteomes" id="UP000664795">
    <property type="component" value="Unassembled WGS sequence"/>
</dbReference>
<accession>A0A939GA32</accession>
<reference evidence="2 3" key="1">
    <citation type="submission" date="2021-03" db="EMBL/GenBank/DDBJ databases">
        <title>Fibrella sp. HMF5036 genome sequencing and assembly.</title>
        <authorList>
            <person name="Kang H."/>
            <person name="Kim H."/>
            <person name="Bae S."/>
            <person name="Joh K."/>
        </authorList>
    </citation>
    <scope>NUCLEOTIDE SEQUENCE [LARGE SCALE GENOMIC DNA]</scope>
    <source>
        <strain evidence="2 3">HMF5036</strain>
    </source>
</reference>
<keyword evidence="3" id="KW-1185">Reference proteome</keyword>
<organism evidence="2 3">
    <name type="scientific">Fibrella aquatilis</name>
    <dbReference type="NCBI Taxonomy" id="2817059"/>
    <lineage>
        <taxon>Bacteria</taxon>
        <taxon>Pseudomonadati</taxon>
        <taxon>Bacteroidota</taxon>
        <taxon>Cytophagia</taxon>
        <taxon>Cytophagales</taxon>
        <taxon>Spirosomataceae</taxon>
        <taxon>Fibrella</taxon>
    </lineage>
</organism>
<sequence>MQLQHACDYMLNRLARELDSRLTYHNLAHTTDVMAQTARIAQAEGITNPTQLALLQTAACYHDSGFLNVYDQHEAEGCRIATDTLPRFGYSPAQINTICRLISATKIPQSPTDKLGEILCDADLDYLGRSDYSTISGHLLTEWLAFDRIPDPAQWGAIQRNFLSQHRYFTATNRRLRSHSKQQVLVSVG</sequence>
<gene>
    <name evidence="2" type="ORF">J2I48_16280</name>
</gene>
<dbReference type="InterPro" id="IPR003607">
    <property type="entry name" value="HD/PDEase_dom"/>
</dbReference>
<dbReference type="EMBL" id="JAFMYU010000013">
    <property type="protein sequence ID" value="MBO0932568.1"/>
    <property type="molecule type" value="Genomic_DNA"/>
</dbReference>
<dbReference type="Pfam" id="PF01966">
    <property type="entry name" value="HD"/>
    <property type="match status" value="1"/>
</dbReference>
<dbReference type="CDD" id="cd00077">
    <property type="entry name" value="HDc"/>
    <property type="match status" value="1"/>
</dbReference>
<evidence type="ECO:0000259" key="1">
    <source>
        <dbReference type="Pfam" id="PF01966"/>
    </source>
</evidence>
<dbReference type="Gene3D" id="1.10.3210.10">
    <property type="entry name" value="Hypothetical protein af1432"/>
    <property type="match status" value="1"/>
</dbReference>
<dbReference type="SUPFAM" id="SSF109604">
    <property type="entry name" value="HD-domain/PDEase-like"/>
    <property type="match status" value="1"/>
</dbReference>
<evidence type="ECO:0000313" key="3">
    <source>
        <dbReference type="Proteomes" id="UP000664795"/>
    </source>
</evidence>
<feature type="domain" description="HD" evidence="1">
    <location>
        <begin position="28"/>
        <end position="123"/>
    </location>
</feature>